<feature type="transmembrane region" description="Helical" evidence="1">
    <location>
        <begin position="238"/>
        <end position="257"/>
    </location>
</feature>
<feature type="transmembrane region" description="Helical" evidence="1">
    <location>
        <begin position="330"/>
        <end position="350"/>
    </location>
</feature>
<dbReference type="EMBL" id="JBHULU010000037">
    <property type="protein sequence ID" value="MFD2516016.1"/>
    <property type="molecule type" value="Genomic_DNA"/>
</dbReference>
<evidence type="ECO:0000313" key="3">
    <source>
        <dbReference type="Proteomes" id="UP001597544"/>
    </source>
</evidence>
<dbReference type="Gene3D" id="1.10.390.10">
    <property type="entry name" value="Neutral Protease Domain 2"/>
    <property type="match status" value="1"/>
</dbReference>
<dbReference type="Pfam" id="PF12730">
    <property type="entry name" value="ABC2_membrane_4"/>
    <property type="match status" value="1"/>
</dbReference>
<feature type="transmembrane region" description="Helical" evidence="1">
    <location>
        <begin position="416"/>
        <end position="441"/>
    </location>
</feature>
<feature type="transmembrane region" description="Helical" evidence="1">
    <location>
        <begin position="173"/>
        <end position="195"/>
    </location>
</feature>
<evidence type="ECO:0000313" key="2">
    <source>
        <dbReference type="EMBL" id="MFD2516016.1"/>
    </source>
</evidence>
<feature type="transmembrane region" description="Helical" evidence="1">
    <location>
        <begin position="493"/>
        <end position="515"/>
    </location>
</feature>
<feature type="transmembrane region" description="Helical" evidence="1">
    <location>
        <begin position="579"/>
        <end position="600"/>
    </location>
</feature>
<keyword evidence="1" id="KW-0472">Membrane</keyword>
<sequence length="1217" mass="137489">MKFWKIFQFEFNYQLRSFSTWIFLKIVFLFPLFFSAIGNPSDSAVFLNSPFFLVFVTVFTSVIWLLTSGAIAGHAAARDVQTRMHSLTYTVPVSKTDYLGGRFLAAFLLHALILLTIPIAFFLSFYILPKDPAQVGPFRLAAFVTTYCYLSLPLAFVVTACQFSAAVLQRRAIVAYVVSILLFPVAFPLIGTVVAKLAGNWELVKLIDPIGVSVISTLDTLTPYQKNTSLLELEGMFLWNRLLWLGIALALLAYTYYRFRFAHPVVAGSWWSRFRRKRKAQAPAPALSRIVENLNISIPQVNRSFGLTAHVRQVFTIAWSSFGAIVRSKGGLIVVGLLTLQMIVFAIEYLEFRGVPQYPTTMNLLGMLTASLKDFQSPLIIIPILIAFYAGELVWRERENGLDRISDTMPVSEWTLLLGKFLGLAFIIIIWLGFLLVAGILIPVTMGFSNTNIGVLVLALFGFQLTDYLLFALLALVVHVLVNQKYLGHGVMLLVYMGMVFAAKIGVEHNLLIYASDPGWSYTDMRGFGPYLGPWLWFKLYWVGWALLLAVVARLFWVRSMSQDLNLRLQLTRHRFTRATALTAAVAAVLVLVPGGYIFYNTNVLNTYTTASDRTEQSAQYELKYGKYKHNPQPLLTGTKLRVELYPDKRIADISGTYTLVNKSDVPIDTIHLATVQSVKTGAVTFDRPFAKTQEDEQLGHSIYTLEKPLQPGDSLRLSFEVKYDAQAFPHKGIDASVIRNGTYFINYSWLPAIGYQAYRELRDNGERKKYGLGPWVYPSLYDTTNMNQTMPGQELISFEAVVGTAEGQIAIGPGVLLRKWKDKGRSYFHYATSAPIRNTYSFFSANYAMHEAKWKNLDSEQTIDISLYYHPDHGEHIGRMVKSIKNSFTYYTKKYGPYPYSHITIIERSGYAGELNAEPTTVDYGESFTFSSLKDNPWALDLVYFPIAHEIAHQWWGAAQMLPAHVEGGIVVSETLANYTSLQLVEETYGKEHAQRLLDMWRKSYEVPRSRATAPLLQATDAFIGYRKGPLALHALSEYIGKEPVNMALARLIEKFGSSNPPYATSLDLYRELKTVTPDSLQYLLQDYFEKNMYWQLKTEKADARQLASGNWEVNLKLHAQKIVVDSTGAENAVPMNDWVEIGVLAPWNKDKNSDKPLYMQKHRIRSGEQTITIIVKDKPARGGIDPNYLLIDLNLEDNVKNVKLEGEKDEGLDLI</sequence>
<dbReference type="SUPFAM" id="SSF55486">
    <property type="entry name" value="Metalloproteases ('zincins'), catalytic domain"/>
    <property type="match status" value="1"/>
</dbReference>
<feature type="transmembrane region" description="Helical" evidence="1">
    <location>
        <begin position="140"/>
        <end position="161"/>
    </location>
</feature>
<name>A0ABW5IR03_9BACT</name>
<keyword evidence="3" id="KW-1185">Reference proteome</keyword>
<organism evidence="2 3">
    <name type="scientific">Pontibacter locisalis</name>
    <dbReference type="NCBI Taxonomy" id="1719035"/>
    <lineage>
        <taxon>Bacteria</taxon>
        <taxon>Pseudomonadati</taxon>
        <taxon>Bacteroidota</taxon>
        <taxon>Cytophagia</taxon>
        <taxon>Cytophagales</taxon>
        <taxon>Hymenobacteraceae</taxon>
        <taxon>Pontibacter</taxon>
    </lineage>
</organism>
<evidence type="ECO:0000256" key="1">
    <source>
        <dbReference type="SAM" id="Phobius"/>
    </source>
</evidence>
<keyword evidence="1" id="KW-0812">Transmembrane</keyword>
<feature type="transmembrane region" description="Helical" evidence="1">
    <location>
        <begin position="375"/>
        <end position="395"/>
    </location>
</feature>
<feature type="transmembrane region" description="Helical" evidence="1">
    <location>
        <begin position="51"/>
        <end position="77"/>
    </location>
</feature>
<accession>A0ABW5IR03</accession>
<keyword evidence="1" id="KW-1133">Transmembrane helix</keyword>
<protein>
    <submittedName>
        <fullName evidence="2">ABC transporter permease subunit</fullName>
    </submittedName>
</protein>
<feature type="transmembrane region" description="Helical" evidence="1">
    <location>
        <begin position="535"/>
        <end position="558"/>
    </location>
</feature>
<feature type="transmembrane region" description="Helical" evidence="1">
    <location>
        <begin position="453"/>
        <end position="481"/>
    </location>
</feature>
<dbReference type="InterPro" id="IPR027268">
    <property type="entry name" value="Peptidase_M4/M1_CTD_sf"/>
</dbReference>
<dbReference type="Proteomes" id="UP001597544">
    <property type="component" value="Unassembled WGS sequence"/>
</dbReference>
<feature type="transmembrane region" description="Helical" evidence="1">
    <location>
        <begin position="103"/>
        <end position="128"/>
    </location>
</feature>
<proteinExistence type="predicted"/>
<reference evidence="3" key="1">
    <citation type="journal article" date="2019" name="Int. J. Syst. Evol. Microbiol.">
        <title>The Global Catalogue of Microorganisms (GCM) 10K type strain sequencing project: providing services to taxonomists for standard genome sequencing and annotation.</title>
        <authorList>
            <consortium name="The Broad Institute Genomics Platform"/>
            <consortium name="The Broad Institute Genome Sequencing Center for Infectious Disease"/>
            <person name="Wu L."/>
            <person name="Ma J."/>
        </authorList>
    </citation>
    <scope>NUCLEOTIDE SEQUENCE [LARGE SCALE GENOMIC DNA]</scope>
    <source>
        <strain evidence="3">KCTC 42498</strain>
    </source>
</reference>
<comment type="caution">
    <text evidence="2">The sequence shown here is derived from an EMBL/GenBank/DDBJ whole genome shotgun (WGS) entry which is preliminary data.</text>
</comment>
<feature type="transmembrane region" description="Helical" evidence="1">
    <location>
        <begin position="21"/>
        <end position="39"/>
    </location>
</feature>
<dbReference type="RefSeq" id="WP_377511988.1">
    <property type="nucleotide sequence ID" value="NZ_JBHULU010000037.1"/>
</dbReference>
<gene>
    <name evidence="2" type="ORF">ACFSRY_19240</name>
</gene>